<dbReference type="GO" id="GO:0044539">
    <property type="term" value="P:long-chain fatty acid import into cell"/>
    <property type="evidence" value="ECO:0007669"/>
    <property type="project" value="TreeGrafter"/>
</dbReference>
<dbReference type="GO" id="GO:0005324">
    <property type="term" value="F:long-chain fatty acid transmembrane transporter activity"/>
    <property type="evidence" value="ECO:0007669"/>
    <property type="project" value="TreeGrafter"/>
</dbReference>
<evidence type="ECO:0000313" key="4">
    <source>
        <dbReference type="Proteomes" id="UP001283361"/>
    </source>
</evidence>
<evidence type="ECO:0000256" key="2">
    <source>
        <dbReference type="ARBA" id="ARBA00022598"/>
    </source>
</evidence>
<organism evidence="3 4">
    <name type="scientific">Elysia crispata</name>
    <name type="common">lettuce slug</name>
    <dbReference type="NCBI Taxonomy" id="231223"/>
    <lineage>
        <taxon>Eukaryota</taxon>
        <taxon>Metazoa</taxon>
        <taxon>Spiralia</taxon>
        <taxon>Lophotrochozoa</taxon>
        <taxon>Mollusca</taxon>
        <taxon>Gastropoda</taxon>
        <taxon>Heterobranchia</taxon>
        <taxon>Euthyneura</taxon>
        <taxon>Panpulmonata</taxon>
        <taxon>Sacoglossa</taxon>
        <taxon>Placobranchoidea</taxon>
        <taxon>Plakobranchidae</taxon>
        <taxon>Elysia</taxon>
    </lineage>
</organism>
<dbReference type="GO" id="GO:0004467">
    <property type="term" value="F:long-chain fatty acid-CoA ligase activity"/>
    <property type="evidence" value="ECO:0007669"/>
    <property type="project" value="TreeGrafter"/>
</dbReference>
<accession>A0AAE0ZWJ4</accession>
<dbReference type="SUPFAM" id="SSF56801">
    <property type="entry name" value="Acetyl-CoA synthetase-like"/>
    <property type="match status" value="1"/>
</dbReference>
<dbReference type="InterPro" id="IPR042099">
    <property type="entry name" value="ANL_N_sf"/>
</dbReference>
<sequence length="107" mass="11949">MLRYLLSQPKSEVDGIHSIRVAMGAGLRQDIWTEFKERFMIPRIAEFFGATEGYTGITSLTEKPGALGRLSPLLRKFDPGQKVLVKYDLATAAPIRNEKGQCIPVQI</sequence>
<reference evidence="3" key="1">
    <citation type="journal article" date="2023" name="G3 (Bethesda)">
        <title>A reference genome for the long-term kleptoplast-retaining sea slug Elysia crispata morphotype clarki.</title>
        <authorList>
            <person name="Eastman K.E."/>
            <person name="Pendleton A.L."/>
            <person name="Shaikh M.A."/>
            <person name="Suttiyut T."/>
            <person name="Ogas R."/>
            <person name="Tomko P."/>
            <person name="Gavelis G."/>
            <person name="Widhalm J.R."/>
            <person name="Wisecaver J.H."/>
        </authorList>
    </citation>
    <scope>NUCLEOTIDE SEQUENCE</scope>
    <source>
        <strain evidence="3">ECLA1</strain>
    </source>
</reference>
<feature type="non-terminal residue" evidence="3">
    <location>
        <position position="1"/>
    </location>
</feature>
<keyword evidence="4" id="KW-1185">Reference proteome</keyword>
<protein>
    <submittedName>
        <fullName evidence="3">Uncharacterized protein</fullName>
    </submittedName>
</protein>
<name>A0AAE0ZWJ4_9GAST</name>
<dbReference type="GO" id="GO:0005886">
    <property type="term" value="C:plasma membrane"/>
    <property type="evidence" value="ECO:0007669"/>
    <property type="project" value="TreeGrafter"/>
</dbReference>
<comment type="similarity">
    <text evidence="1">Belongs to the ATP-dependent AMP-binding enzyme family.</text>
</comment>
<dbReference type="GO" id="GO:0005789">
    <property type="term" value="C:endoplasmic reticulum membrane"/>
    <property type="evidence" value="ECO:0007669"/>
    <property type="project" value="TreeGrafter"/>
</dbReference>
<dbReference type="EMBL" id="JAWDGP010003148">
    <property type="protein sequence ID" value="KAK3776993.1"/>
    <property type="molecule type" value="Genomic_DNA"/>
</dbReference>
<dbReference type="PANTHER" id="PTHR43107:SF22">
    <property type="entry name" value="VERY LONG-CHAIN ACYL-COA SYNTHETASE"/>
    <property type="match status" value="1"/>
</dbReference>
<dbReference type="PANTHER" id="PTHR43107">
    <property type="entry name" value="LONG-CHAIN FATTY ACID TRANSPORT PROTEIN"/>
    <property type="match status" value="1"/>
</dbReference>
<proteinExistence type="inferred from homology"/>
<gene>
    <name evidence="3" type="ORF">RRG08_060638</name>
</gene>
<dbReference type="AlphaFoldDB" id="A0AAE0ZWJ4"/>
<dbReference type="Proteomes" id="UP001283361">
    <property type="component" value="Unassembled WGS sequence"/>
</dbReference>
<dbReference type="Gene3D" id="3.40.50.12780">
    <property type="entry name" value="N-terminal domain of ligase-like"/>
    <property type="match status" value="1"/>
</dbReference>
<keyword evidence="2" id="KW-0436">Ligase</keyword>
<comment type="caution">
    <text evidence="3">The sequence shown here is derived from an EMBL/GenBank/DDBJ whole genome shotgun (WGS) entry which is preliminary data.</text>
</comment>
<evidence type="ECO:0000256" key="1">
    <source>
        <dbReference type="ARBA" id="ARBA00006432"/>
    </source>
</evidence>
<evidence type="ECO:0000313" key="3">
    <source>
        <dbReference type="EMBL" id="KAK3776993.1"/>
    </source>
</evidence>